<dbReference type="Gene3D" id="3.60.60.10">
    <property type="entry name" value="Penicillin V Acylase, Chain A"/>
    <property type="match status" value="1"/>
</dbReference>
<organism evidence="11 12">
    <name type="scientific">Thermophilibacter provencensis</name>
    <dbReference type="NCBI Taxonomy" id="1852386"/>
    <lineage>
        <taxon>Bacteria</taxon>
        <taxon>Bacillati</taxon>
        <taxon>Actinomycetota</taxon>
        <taxon>Coriobacteriia</taxon>
        <taxon>Coriobacteriales</taxon>
        <taxon>Atopobiaceae</taxon>
        <taxon>Thermophilibacter</taxon>
    </lineage>
</organism>
<reference evidence="11" key="1">
    <citation type="journal article" date="2021" name="PeerJ">
        <title>Extensive microbial diversity within the chicken gut microbiome revealed by metagenomics and culture.</title>
        <authorList>
            <person name="Gilroy R."/>
            <person name="Ravi A."/>
            <person name="Getino M."/>
            <person name="Pursley I."/>
            <person name="Horton D.L."/>
            <person name="Alikhan N.F."/>
            <person name="Baker D."/>
            <person name="Gharbi K."/>
            <person name="Hall N."/>
            <person name="Watson M."/>
            <person name="Adriaenssens E.M."/>
            <person name="Foster-Nyarko E."/>
            <person name="Jarju S."/>
            <person name="Secka A."/>
            <person name="Antonio M."/>
            <person name="Oren A."/>
            <person name="Chaudhuri R.R."/>
            <person name="La Ragione R."/>
            <person name="Hildebrand F."/>
            <person name="Pallen M.J."/>
        </authorList>
    </citation>
    <scope>NUCLEOTIDE SEQUENCE</scope>
    <source>
        <strain evidence="11">CHK124-7917</strain>
    </source>
</reference>
<evidence type="ECO:0000256" key="9">
    <source>
        <dbReference type="ARBA" id="ARBA00048897"/>
    </source>
</evidence>
<keyword evidence="3 11" id="KW-0378">Hydrolase</keyword>
<dbReference type="NCBIfam" id="NF038245">
    <property type="entry name" value="bile_salt_hydro"/>
    <property type="match status" value="1"/>
</dbReference>
<dbReference type="InterPro" id="IPR047711">
    <property type="entry name" value="CBAH"/>
</dbReference>
<accession>A0A921GF91</accession>
<dbReference type="PANTHER" id="PTHR35527">
    <property type="entry name" value="CHOLOYLGLYCINE HYDROLASE"/>
    <property type="match status" value="1"/>
</dbReference>
<dbReference type="RefSeq" id="WP_273446781.1">
    <property type="nucleotide sequence ID" value="NZ_CALUGK010000005.1"/>
</dbReference>
<dbReference type="InterPro" id="IPR052193">
    <property type="entry name" value="Peptidase_C59"/>
</dbReference>
<dbReference type="AlphaFoldDB" id="A0A921GF91"/>
<evidence type="ECO:0000313" key="12">
    <source>
        <dbReference type="Proteomes" id="UP000697330"/>
    </source>
</evidence>
<keyword evidence="4" id="KW-0443">Lipid metabolism</keyword>
<dbReference type="PANTHER" id="PTHR35527:SF2">
    <property type="entry name" value="HYDROLASE"/>
    <property type="match status" value="1"/>
</dbReference>
<feature type="domain" description="Choloylglycine hydrolase/NAAA C-terminal" evidence="10">
    <location>
        <begin position="2"/>
        <end position="315"/>
    </location>
</feature>
<comment type="caution">
    <text evidence="11">The sequence shown here is derived from an EMBL/GenBank/DDBJ whole genome shotgun (WGS) entry which is preliminary data.</text>
</comment>
<comment type="pathway">
    <text evidence="1">Lipid metabolism; bile acid biosynthesis.</text>
</comment>
<evidence type="ECO:0000256" key="4">
    <source>
        <dbReference type="ARBA" id="ARBA00023098"/>
    </source>
</evidence>
<dbReference type="EC" id="3.5.1.24" evidence="5"/>
<comment type="catalytic activity">
    <reaction evidence="9">
        <text>taurodeoxycholate + H2O = deoxycholate + taurine</text>
        <dbReference type="Rhea" id="RHEA:47556"/>
        <dbReference type="ChEBI" id="CHEBI:15377"/>
        <dbReference type="ChEBI" id="CHEBI:23614"/>
        <dbReference type="ChEBI" id="CHEBI:36261"/>
        <dbReference type="ChEBI" id="CHEBI:507393"/>
    </reaction>
    <physiologicalReaction direction="left-to-right" evidence="9">
        <dbReference type="Rhea" id="RHEA:47557"/>
    </physiologicalReaction>
</comment>
<evidence type="ECO:0000256" key="6">
    <source>
        <dbReference type="ARBA" id="ARBA00044804"/>
    </source>
</evidence>
<comment type="catalytic activity">
    <reaction evidence="8">
        <text>cholate + taurine = taurocholate + H2O</text>
        <dbReference type="Rhea" id="RHEA:47108"/>
        <dbReference type="ChEBI" id="CHEBI:15377"/>
        <dbReference type="ChEBI" id="CHEBI:29747"/>
        <dbReference type="ChEBI" id="CHEBI:36257"/>
        <dbReference type="ChEBI" id="CHEBI:507393"/>
    </reaction>
    <physiologicalReaction direction="right-to-left" evidence="8">
        <dbReference type="Rhea" id="RHEA:47110"/>
    </physiologicalReaction>
</comment>
<dbReference type="InterPro" id="IPR029132">
    <property type="entry name" value="CBAH/NAAA_C"/>
</dbReference>
<proteinExistence type="inferred from homology"/>
<evidence type="ECO:0000256" key="1">
    <source>
        <dbReference type="ARBA" id="ARBA00004860"/>
    </source>
</evidence>
<dbReference type="GO" id="GO:0045302">
    <property type="term" value="F:choloylglycine hydrolase activity"/>
    <property type="evidence" value="ECO:0007669"/>
    <property type="project" value="UniProtKB-EC"/>
</dbReference>
<dbReference type="EMBL" id="DYWQ01000118">
    <property type="protein sequence ID" value="HJF45690.1"/>
    <property type="molecule type" value="Genomic_DNA"/>
</dbReference>
<protein>
    <recommendedName>
        <fullName evidence="5">choloylglycine hydrolase</fullName>
        <ecNumber evidence="5">3.5.1.24</ecNumber>
    </recommendedName>
    <alternativeName>
        <fullName evidence="6">Bile salt hydrolase</fullName>
    </alternativeName>
    <alternativeName>
        <fullName evidence="7">Choloylglycine hydrolase</fullName>
    </alternativeName>
</protein>
<evidence type="ECO:0000256" key="3">
    <source>
        <dbReference type="ARBA" id="ARBA00022801"/>
    </source>
</evidence>
<evidence type="ECO:0000259" key="10">
    <source>
        <dbReference type="Pfam" id="PF02275"/>
    </source>
</evidence>
<reference evidence="11" key="2">
    <citation type="submission" date="2021-09" db="EMBL/GenBank/DDBJ databases">
        <authorList>
            <person name="Gilroy R."/>
        </authorList>
    </citation>
    <scope>NUCLEOTIDE SEQUENCE</scope>
    <source>
        <strain evidence="11">CHK124-7917</strain>
    </source>
</reference>
<evidence type="ECO:0000256" key="5">
    <source>
        <dbReference type="ARBA" id="ARBA00044769"/>
    </source>
</evidence>
<sequence>MCTGIRFTDANGAMYFGRNLDWTQGYGERVVMTPPAARVPAAFERPGDPELGHAVIGMGIVVGGVPLYFDCGNDAGLAVAGLNFPQSARYASAPADGGVNVAAYEFPYWVARNFSSVDEVRSALARVTVVARAVNERLPVANLHWIIGDATGSVVVECLEGGLRVWEDDVDVLTNEPDFGWQRQNLRNYLTLSEGEPGRAAWGGAGLVPFGSGMGMHGMPGDYSGPSRFAKAAFVNTHYPVQDGERANVTRLFRTLGSVAVPDGCARMGDGAFERTLYTSCFSAASLTYYHAAYDDLAIKAYPLSGCDLAGTEPVLVEAAA</sequence>
<dbReference type="Pfam" id="PF02275">
    <property type="entry name" value="CBAH"/>
    <property type="match status" value="1"/>
</dbReference>
<dbReference type="CDD" id="cd00542">
    <property type="entry name" value="Ntn_PVA"/>
    <property type="match status" value="1"/>
</dbReference>
<dbReference type="InterPro" id="IPR029055">
    <property type="entry name" value="Ntn_hydrolases_N"/>
</dbReference>
<dbReference type="SUPFAM" id="SSF56235">
    <property type="entry name" value="N-terminal nucleophile aminohydrolases (Ntn hydrolases)"/>
    <property type="match status" value="1"/>
</dbReference>
<name>A0A921GF91_9ACTN</name>
<comment type="similarity">
    <text evidence="2">Belongs to the peptidase C59 family.</text>
</comment>
<evidence type="ECO:0000256" key="2">
    <source>
        <dbReference type="ARBA" id="ARBA00006625"/>
    </source>
</evidence>
<dbReference type="GO" id="GO:0006629">
    <property type="term" value="P:lipid metabolic process"/>
    <property type="evidence" value="ECO:0007669"/>
    <property type="project" value="UniProtKB-KW"/>
</dbReference>
<evidence type="ECO:0000256" key="8">
    <source>
        <dbReference type="ARBA" id="ARBA00047285"/>
    </source>
</evidence>
<dbReference type="Proteomes" id="UP000697330">
    <property type="component" value="Unassembled WGS sequence"/>
</dbReference>
<gene>
    <name evidence="11" type="primary">bsh</name>
    <name evidence="11" type="ORF">K8U72_07940</name>
</gene>
<evidence type="ECO:0000256" key="7">
    <source>
        <dbReference type="ARBA" id="ARBA00044806"/>
    </source>
</evidence>
<evidence type="ECO:0000313" key="11">
    <source>
        <dbReference type="EMBL" id="HJF45690.1"/>
    </source>
</evidence>